<evidence type="ECO:0008006" key="3">
    <source>
        <dbReference type="Google" id="ProtNLM"/>
    </source>
</evidence>
<name>A0AAD6M2G3_9ROSI</name>
<dbReference type="Proteomes" id="UP001164929">
    <property type="component" value="Chromosome 12"/>
</dbReference>
<dbReference type="AlphaFoldDB" id="A0AAD6M2G3"/>
<gene>
    <name evidence="1" type="ORF">NC653_029440</name>
</gene>
<proteinExistence type="predicted"/>
<accession>A0AAD6M2G3</accession>
<dbReference type="EMBL" id="JAQIZT010000012">
    <property type="protein sequence ID" value="KAJ6977532.1"/>
    <property type="molecule type" value="Genomic_DNA"/>
</dbReference>
<reference evidence="1" key="1">
    <citation type="journal article" date="2023" name="Mol. Ecol. Resour.">
        <title>Chromosome-level genome assembly of a triploid poplar Populus alba 'Berolinensis'.</title>
        <authorList>
            <person name="Chen S."/>
            <person name="Yu Y."/>
            <person name="Wang X."/>
            <person name="Wang S."/>
            <person name="Zhang T."/>
            <person name="Zhou Y."/>
            <person name="He R."/>
            <person name="Meng N."/>
            <person name="Wang Y."/>
            <person name="Liu W."/>
            <person name="Liu Z."/>
            <person name="Liu J."/>
            <person name="Guo Q."/>
            <person name="Huang H."/>
            <person name="Sederoff R.R."/>
            <person name="Wang G."/>
            <person name="Qu G."/>
            <person name="Chen S."/>
        </authorList>
    </citation>
    <scope>NUCLEOTIDE SEQUENCE</scope>
    <source>
        <strain evidence="1">SC-2020</strain>
    </source>
</reference>
<comment type="caution">
    <text evidence="1">The sequence shown here is derived from an EMBL/GenBank/DDBJ whole genome shotgun (WGS) entry which is preliminary data.</text>
</comment>
<organism evidence="1 2">
    <name type="scientific">Populus alba x Populus x berolinensis</name>
    <dbReference type="NCBI Taxonomy" id="444605"/>
    <lineage>
        <taxon>Eukaryota</taxon>
        <taxon>Viridiplantae</taxon>
        <taxon>Streptophyta</taxon>
        <taxon>Embryophyta</taxon>
        <taxon>Tracheophyta</taxon>
        <taxon>Spermatophyta</taxon>
        <taxon>Magnoliopsida</taxon>
        <taxon>eudicotyledons</taxon>
        <taxon>Gunneridae</taxon>
        <taxon>Pentapetalae</taxon>
        <taxon>rosids</taxon>
        <taxon>fabids</taxon>
        <taxon>Malpighiales</taxon>
        <taxon>Salicaceae</taxon>
        <taxon>Saliceae</taxon>
        <taxon>Populus</taxon>
    </lineage>
</organism>
<sequence>MESGWLPGPFPIKICWKLDTDGSSLRILGKAGAGVLIRREDGDWVVGFFVHSGETNCLKI</sequence>
<evidence type="ECO:0000313" key="2">
    <source>
        <dbReference type="Proteomes" id="UP001164929"/>
    </source>
</evidence>
<keyword evidence="2" id="KW-1185">Reference proteome</keyword>
<evidence type="ECO:0000313" key="1">
    <source>
        <dbReference type="EMBL" id="KAJ6977532.1"/>
    </source>
</evidence>
<protein>
    <recommendedName>
        <fullName evidence="3">RNase H type-1 domain-containing protein</fullName>
    </recommendedName>
</protein>